<organism evidence="1 2">
    <name type="scientific">Dreissena polymorpha</name>
    <name type="common">Zebra mussel</name>
    <name type="synonym">Mytilus polymorpha</name>
    <dbReference type="NCBI Taxonomy" id="45954"/>
    <lineage>
        <taxon>Eukaryota</taxon>
        <taxon>Metazoa</taxon>
        <taxon>Spiralia</taxon>
        <taxon>Lophotrochozoa</taxon>
        <taxon>Mollusca</taxon>
        <taxon>Bivalvia</taxon>
        <taxon>Autobranchia</taxon>
        <taxon>Heteroconchia</taxon>
        <taxon>Euheterodonta</taxon>
        <taxon>Imparidentia</taxon>
        <taxon>Neoheterodontei</taxon>
        <taxon>Myida</taxon>
        <taxon>Dreissenoidea</taxon>
        <taxon>Dreissenidae</taxon>
        <taxon>Dreissena</taxon>
    </lineage>
</organism>
<protein>
    <submittedName>
        <fullName evidence="1">Uncharacterized protein</fullName>
    </submittedName>
</protein>
<reference evidence="1" key="1">
    <citation type="journal article" date="2019" name="bioRxiv">
        <title>The Genome of the Zebra Mussel, Dreissena polymorpha: A Resource for Invasive Species Research.</title>
        <authorList>
            <person name="McCartney M.A."/>
            <person name="Auch B."/>
            <person name="Kono T."/>
            <person name="Mallez S."/>
            <person name="Zhang Y."/>
            <person name="Obille A."/>
            <person name="Becker A."/>
            <person name="Abrahante J.E."/>
            <person name="Garbe J."/>
            <person name="Badalamenti J.P."/>
            <person name="Herman A."/>
            <person name="Mangelson H."/>
            <person name="Liachko I."/>
            <person name="Sullivan S."/>
            <person name="Sone E.D."/>
            <person name="Koren S."/>
            <person name="Silverstein K.A.T."/>
            <person name="Beckman K.B."/>
            <person name="Gohl D.M."/>
        </authorList>
    </citation>
    <scope>NUCLEOTIDE SEQUENCE</scope>
    <source>
        <strain evidence="1">Duluth1</strain>
        <tissue evidence="1">Whole animal</tissue>
    </source>
</reference>
<proteinExistence type="predicted"/>
<reference evidence="1" key="2">
    <citation type="submission" date="2020-11" db="EMBL/GenBank/DDBJ databases">
        <authorList>
            <person name="McCartney M.A."/>
            <person name="Auch B."/>
            <person name="Kono T."/>
            <person name="Mallez S."/>
            <person name="Becker A."/>
            <person name="Gohl D.M."/>
            <person name="Silverstein K.A.T."/>
            <person name="Koren S."/>
            <person name="Bechman K.B."/>
            <person name="Herman A."/>
            <person name="Abrahante J.E."/>
            <person name="Garbe J."/>
        </authorList>
    </citation>
    <scope>NUCLEOTIDE SEQUENCE</scope>
    <source>
        <strain evidence="1">Duluth1</strain>
        <tissue evidence="1">Whole animal</tissue>
    </source>
</reference>
<evidence type="ECO:0000313" key="1">
    <source>
        <dbReference type="EMBL" id="KAH3716753.1"/>
    </source>
</evidence>
<name>A0A9D4C3K4_DREPO</name>
<comment type="caution">
    <text evidence="1">The sequence shown here is derived from an EMBL/GenBank/DDBJ whole genome shotgun (WGS) entry which is preliminary data.</text>
</comment>
<keyword evidence="2" id="KW-1185">Reference proteome</keyword>
<dbReference type="Proteomes" id="UP000828390">
    <property type="component" value="Unassembled WGS sequence"/>
</dbReference>
<gene>
    <name evidence="1" type="ORF">DPMN_059482</name>
</gene>
<accession>A0A9D4C3K4</accession>
<evidence type="ECO:0000313" key="2">
    <source>
        <dbReference type="Proteomes" id="UP000828390"/>
    </source>
</evidence>
<dbReference type="EMBL" id="JAIWYP010000013">
    <property type="protein sequence ID" value="KAH3716753.1"/>
    <property type="molecule type" value="Genomic_DNA"/>
</dbReference>
<dbReference type="AlphaFoldDB" id="A0A9D4C3K4"/>
<sequence length="50" mass="5891">MLRYWTLLKYIQRTLYNHVGSDGLTSSQVLNNTSWKCSNWDPTGTNALWR</sequence>